<dbReference type="PIRSF" id="PIRSF006287">
    <property type="entry name" value="UCP006287"/>
    <property type="match status" value="1"/>
</dbReference>
<dbReference type="EMBL" id="FNEM01000010">
    <property type="protein sequence ID" value="SDJ60143.1"/>
    <property type="molecule type" value="Genomic_DNA"/>
</dbReference>
<dbReference type="Pfam" id="PF06062">
    <property type="entry name" value="UPF0231"/>
    <property type="match status" value="1"/>
</dbReference>
<evidence type="ECO:0000313" key="3">
    <source>
        <dbReference type="Proteomes" id="UP000199527"/>
    </source>
</evidence>
<proteinExistence type="inferred from homology"/>
<dbReference type="OrthoDB" id="5739292at2"/>
<dbReference type="InterPro" id="IPR008249">
    <property type="entry name" value="UPF0231"/>
</dbReference>
<evidence type="ECO:0000313" key="2">
    <source>
        <dbReference type="EMBL" id="SDJ60143.1"/>
    </source>
</evidence>
<comment type="similarity">
    <text evidence="1">Belongs to the UPF0231 family.</text>
</comment>
<evidence type="ECO:0000256" key="1">
    <source>
        <dbReference type="ARBA" id="ARBA00005367"/>
    </source>
</evidence>
<organism evidence="2 3">
    <name type="scientific">Ferrimonas sediminum</name>
    <dbReference type="NCBI Taxonomy" id="718193"/>
    <lineage>
        <taxon>Bacteria</taxon>
        <taxon>Pseudomonadati</taxon>
        <taxon>Pseudomonadota</taxon>
        <taxon>Gammaproteobacteria</taxon>
        <taxon>Alteromonadales</taxon>
        <taxon>Ferrimonadaceae</taxon>
        <taxon>Ferrimonas</taxon>
    </lineage>
</organism>
<name>A0A1G8V258_9GAMM</name>
<sequence>MEYEFKSGLTGERLAQMSMGHEAFGRLLTEELNRPEAVEQLLQQLQAPLSDPFEVRQLLLGEWALVLEQGEVDLKATALGMEQDHDLDPDIEYYDVESEACCGLEDLCQLLSSWHTFLGTGRRRQL</sequence>
<protein>
    <submittedName>
        <fullName evidence="2">Uncharacterized protein</fullName>
    </submittedName>
</protein>
<dbReference type="Proteomes" id="UP000199527">
    <property type="component" value="Unassembled WGS sequence"/>
</dbReference>
<reference evidence="3" key="1">
    <citation type="submission" date="2016-10" db="EMBL/GenBank/DDBJ databases">
        <authorList>
            <person name="Varghese N."/>
            <person name="Submissions S."/>
        </authorList>
    </citation>
    <scope>NUCLEOTIDE SEQUENCE [LARGE SCALE GENOMIC DNA]</scope>
    <source>
        <strain evidence="3">DSM 23317</strain>
    </source>
</reference>
<dbReference type="RefSeq" id="WP_090365666.1">
    <property type="nucleotide sequence ID" value="NZ_FNEM01000010.1"/>
</dbReference>
<dbReference type="AlphaFoldDB" id="A0A1G8V258"/>
<gene>
    <name evidence="2" type="ORF">SAMN04488540_11075</name>
</gene>
<keyword evidence="3" id="KW-1185">Reference proteome</keyword>
<accession>A0A1G8V258</accession>